<protein>
    <submittedName>
        <fullName evidence="2">DUF2894 domain-containing protein</fullName>
    </submittedName>
</protein>
<reference evidence="2 3" key="1">
    <citation type="submission" date="2023-12" db="EMBL/GenBank/DDBJ databases">
        <title>Genome sequencing and assembly of bacterial species from a model synthetic community.</title>
        <authorList>
            <person name="Hogle S.L."/>
        </authorList>
    </citation>
    <scope>NUCLEOTIDE SEQUENCE [LARGE SCALE GENOMIC DNA]</scope>
    <source>
        <strain evidence="2 3">HAMBI 2494</strain>
    </source>
</reference>
<organism evidence="2 3">
    <name type="scientific">Paraburkholderia kururiensis</name>
    <dbReference type="NCBI Taxonomy" id="984307"/>
    <lineage>
        <taxon>Bacteria</taxon>
        <taxon>Pseudomonadati</taxon>
        <taxon>Pseudomonadota</taxon>
        <taxon>Betaproteobacteria</taxon>
        <taxon>Burkholderiales</taxon>
        <taxon>Burkholderiaceae</taxon>
        <taxon>Paraburkholderia</taxon>
    </lineage>
</organism>
<dbReference type="Pfam" id="PF11445">
    <property type="entry name" value="DUF2894"/>
    <property type="match status" value="1"/>
</dbReference>
<proteinExistence type="predicted"/>
<evidence type="ECO:0000313" key="2">
    <source>
        <dbReference type="EMBL" id="WQD77210.1"/>
    </source>
</evidence>
<keyword evidence="3" id="KW-1185">Reference proteome</keyword>
<gene>
    <name evidence="2" type="ORF">U0042_24610</name>
</gene>
<dbReference type="InterPro" id="IPR021549">
    <property type="entry name" value="DUF2894"/>
</dbReference>
<feature type="region of interest" description="Disordered" evidence="1">
    <location>
        <begin position="218"/>
        <end position="238"/>
    </location>
</feature>
<name>A0ABZ0WIN3_9BURK</name>
<dbReference type="EMBL" id="CP139965">
    <property type="protein sequence ID" value="WQD77210.1"/>
    <property type="molecule type" value="Genomic_DNA"/>
</dbReference>
<accession>A0ABZ0WIN3</accession>
<sequence>MATNTRPDSTTSHDATNASDVVTQAQSLLDSWRERGAHRVAPMRFRFIDALSRRAAAHSGATRHLLDEKLAQALDEYTAELARAGFDTAKAEPVRAASPPREPVRGALFELLDQLASQDRKRDAGHTASLRANTSSWPEMELLDYFRATWSRLSAERQLRQSEDRVPRNAGPLNSSSLVHRSLSLMRELSPGYLQHFLSYVDALSWIEQMNGAAVAPKEVPRAANTAGAKKGERSRAR</sequence>
<evidence type="ECO:0000313" key="3">
    <source>
        <dbReference type="Proteomes" id="UP001325479"/>
    </source>
</evidence>
<dbReference type="RefSeq" id="WP_114814734.1">
    <property type="nucleotide sequence ID" value="NZ_CP139965.1"/>
</dbReference>
<evidence type="ECO:0000256" key="1">
    <source>
        <dbReference type="SAM" id="MobiDB-lite"/>
    </source>
</evidence>
<dbReference type="Proteomes" id="UP001325479">
    <property type="component" value="Chromosome"/>
</dbReference>